<evidence type="ECO:0000313" key="3">
    <source>
        <dbReference type="Proteomes" id="UP000318080"/>
    </source>
</evidence>
<keyword evidence="1" id="KW-0732">Signal</keyword>
<evidence type="ECO:0000256" key="1">
    <source>
        <dbReference type="SAM" id="SignalP"/>
    </source>
</evidence>
<dbReference type="AlphaFoldDB" id="A0A540RA57"/>
<sequence length="301" mass="32345">MSRITSVFASTVLAVSLSVAPAHAAIVRDGSGGYGQIGQGPIGNPEAESDYATIHYPHLPTVVQGQTMTIRPTSMTRPDGSVVADPAAEGYTFSTNFVDDNYELPFRDDIVQAAPDGTLTITASDAEYPGINEVAVAIHNPKIGPSEYTILRIHVVPPTLADATNEKMDVVHYRAVMAERGFSTTQPPEIWSRETTSQLKDGRSGYRYDIVSPDPAKGWTVPAWVSVDKGTGKFTANPPKEQPNATFVVPISIQDVATGEVTMSQVTVRVEPVRDGQGRSRAERAQMVKLSSDIFAALSSR</sequence>
<protein>
    <submittedName>
        <fullName evidence="2">Uncharacterized protein</fullName>
    </submittedName>
</protein>
<dbReference type="RefSeq" id="WP_141628446.1">
    <property type="nucleotide sequence ID" value="NZ_VHIR01000001.1"/>
</dbReference>
<dbReference type="Proteomes" id="UP000318080">
    <property type="component" value="Unassembled WGS sequence"/>
</dbReference>
<keyword evidence="3" id="KW-1185">Reference proteome</keyword>
<evidence type="ECO:0000313" key="2">
    <source>
        <dbReference type="EMBL" id="TQE44625.1"/>
    </source>
</evidence>
<name>A0A540RA57_9CORY</name>
<organism evidence="2 3">
    <name type="scientific">Corynebacterium phoceense</name>
    <dbReference type="NCBI Taxonomy" id="1686286"/>
    <lineage>
        <taxon>Bacteria</taxon>
        <taxon>Bacillati</taxon>
        <taxon>Actinomycetota</taxon>
        <taxon>Actinomycetes</taxon>
        <taxon>Mycobacteriales</taxon>
        <taxon>Corynebacteriaceae</taxon>
        <taxon>Corynebacterium</taxon>
    </lineage>
</organism>
<feature type="chain" id="PRO_5021809494" evidence="1">
    <location>
        <begin position="25"/>
        <end position="301"/>
    </location>
</feature>
<gene>
    <name evidence="2" type="ORF">EJK80_00600</name>
</gene>
<dbReference type="EMBL" id="VHIR01000001">
    <property type="protein sequence ID" value="TQE44625.1"/>
    <property type="molecule type" value="Genomic_DNA"/>
</dbReference>
<comment type="caution">
    <text evidence="2">The sequence shown here is derived from an EMBL/GenBank/DDBJ whole genome shotgun (WGS) entry which is preliminary data.</text>
</comment>
<feature type="signal peptide" evidence="1">
    <location>
        <begin position="1"/>
        <end position="24"/>
    </location>
</feature>
<reference evidence="2 3" key="1">
    <citation type="submission" date="2019-06" db="EMBL/GenBank/DDBJ databases">
        <title>Draft genome of C. phoceense Strain 272.</title>
        <authorList>
            <person name="Pacheco L.G.C."/>
            <person name="Barberis C.M."/>
            <person name="Almuzara M.N."/>
            <person name="Traglia G.M."/>
            <person name="Santos C.S."/>
            <person name="Rocha D.J.P.G."/>
            <person name="Aguiar E.R.G.R."/>
            <person name="Vay C.A."/>
        </authorList>
    </citation>
    <scope>NUCLEOTIDE SEQUENCE [LARGE SCALE GENOMIC DNA]</scope>
    <source>
        <strain evidence="2 3">272</strain>
    </source>
</reference>
<accession>A0A540RA57</accession>
<dbReference type="STRING" id="1686286.GCA_900092335_02208"/>
<proteinExistence type="predicted"/>